<name>A0ACB8S677_9AGAM</name>
<evidence type="ECO:0000313" key="2">
    <source>
        <dbReference type="Proteomes" id="UP000814033"/>
    </source>
</evidence>
<reference evidence="1" key="1">
    <citation type="submission" date="2021-02" db="EMBL/GenBank/DDBJ databases">
        <authorList>
            <consortium name="DOE Joint Genome Institute"/>
            <person name="Ahrendt S."/>
            <person name="Looney B.P."/>
            <person name="Miyauchi S."/>
            <person name="Morin E."/>
            <person name="Drula E."/>
            <person name="Courty P.E."/>
            <person name="Chicoki N."/>
            <person name="Fauchery L."/>
            <person name="Kohler A."/>
            <person name="Kuo A."/>
            <person name="Labutti K."/>
            <person name="Pangilinan J."/>
            <person name="Lipzen A."/>
            <person name="Riley R."/>
            <person name="Andreopoulos W."/>
            <person name="He G."/>
            <person name="Johnson J."/>
            <person name="Barry K.W."/>
            <person name="Grigoriev I.V."/>
            <person name="Nagy L."/>
            <person name="Hibbett D."/>
            <person name="Henrissat B."/>
            <person name="Matheny P.B."/>
            <person name="Labbe J."/>
            <person name="Martin F."/>
        </authorList>
    </citation>
    <scope>NUCLEOTIDE SEQUENCE</scope>
    <source>
        <strain evidence="1">FP105234-sp</strain>
    </source>
</reference>
<dbReference type="EMBL" id="MU275847">
    <property type="protein sequence ID" value="KAI0052074.1"/>
    <property type="molecule type" value="Genomic_DNA"/>
</dbReference>
<dbReference type="Proteomes" id="UP000814033">
    <property type="component" value="Unassembled WGS sequence"/>
</dbReference>
<protein>
    <submittedName>
        <fullName evidence="1">Uncharacterized protein</fullName>
    </submittedName>
</protein>
<reference evidence="1" key="2">
    <citation type="journal article" date="2022" name="New Phytol.">
        <title>Evolutionary transition to the ectomycorrhizal habit in the genomes of a hyperdiverse lineage of mushroom-forming fungi.</title>
        <authorList>
            <person name="Looney B."/>
            <person name="Miyauchi S."/>
            <person name="Morin E."/>
            <person name="Drula E."/>
            <person name="Courty P.E."/>
            <person name="Kohler A."/>
            <person name="Kuo A."/>
            <person name="LaButti K."/>
            <person name="Pangilinan J."/>
            <person name="Lipzen A."/>
            <person name="Riley R."/>
            <person name="Andreopoulos W."/>
            <person name="He G."/>
            <person name="Johnson J."/>
            <person name="Nolan M."/>
            <person name="Tritt A."/>
            <person name="Barry K.W."/>
            <person name="Grigoriev I.V."/>
            <person name="Nagy L.G."/>
            <person name="Hibbett D."/>
            <person name="Henrissat B."/>
            <person name="Matheny P.B."/>
            <person name="Labbe J."/>
            <person name="Martin F.M."/>
        </authorList>
    </citation>
    <scope>NUCLEOTIDE SEQUENCE</scope>
    <source>
        <strain evidence="1">FP105234-sp</strain>
    </source>
</reference>
<keyword evidence="2" id="KW-1185">Reference proteome</keyword>
<evidence type="ECO:0000313" key="1">
    <source>
        <dbReference type="EMBL" id="KAI0052074.1"/>
    </source>
</evidence>
<gene>
    <name evidence="1" type="ORF">FA95DRAFT_50523</name>
</gene>
<organism evidence="1 2">
    <name type="scientific">Auriscalpium vulgare</name>
    <dbReference type="NCBI Taxonomy" id="40419"/>
    <lineage>
        <taxon>Eukaryota</taxon>
        <taxon>Fungi</taxon>
        <taxon>Dikarya</taxon>
        <taxon>Basidiomycota</taxon>
        <taxon>Agaricomycotina</taxon>
        <taxon>Agaricomycetes</taxon>
        <taxon>Russulales</taxon>
        <taxon>Auriscalpiaceae</taxon>
        <taxon>Auriscalpium</taxon>
    </lineage>
</organism>
<accession>A0ACB8S677</accession>
<comment type="caution">
    <text evidence="1">The sequence shown here is derived from an EMBL/GenBank/DDBJ whole genome shotgun (WGS) entry which is preliminary data.</text>
</comment>
<sequence>MPAIERLAVEEQLGTLHRAKPVPAKPALPPPKYADLSMSWEEVEPVNRALAAPASKPFVLGRPATRGPRFSGTTALPAFTNADDSFTVAGRGLFTSAAIPTATAAKGPRASLQMPLIDSAALNRKATAAPSAGPQLSNGLSSSVNGNGGLFAAQSGGSRNNLFGSTSTLTTTHVKPAHSLFLQASPNGSAVLPPPTNDGPRASASPPMDGFVEDEDEFGLADGGDEEDDEQPLPKRAPSSSPVEFSHSVFMNNGHAAVVKAAPQTLPGAFHADDDDLDLEAAAHTPPSPSTFPPPAKSRRTHGTSARRLPSPSPPPPPASRAKTRTRAQTKPVRVPGGFFDGEPEQEDEVPPLPDVSPVKRMVRKNRATASSRASSAEVEDRDDGVRVRRSARLSVASSSPEPVSVSPPKKPARKTRASTGAGKAVARRKR</sequence>
<proteinExistence type="predicted"/>